<dbReference type="AlphaFoldDB" id="A0A7X8C5J7"/>
<comment type="caution">
    <text evidence="1">The sequence shown here is derived from an EMBL/GenBank/DDBJ whole genome shotgun (WGS) entry which is preliminary data.</text>
</comment>
<evidence type="ECO:0000313" key="1">
    <source>
        <dbReference type="EMBL" id="NLJ19383.1"/>
    </source>
</evidence>
<protein>
    <submittedName>
        <fullName evidence="1">Uncharacterized protein</fullName>
    </submittedName>
</protein>
<sequence length="58" mass="6402">MLVVVPISVYSVKETQEEVSANNKVTEGADKLYRLGLFEGTGLDAKGKPIYDFDHPMT</sequence>
<dbReference type="EMBL" id="JAAYSM010000395">
    <property type="protein sequence ID" value="NLJ19383.1"/>
    <property type="molecule type" value="Genomic_DNA"/>
</dbReference>
<gene>
    <name evidence="1" type="ORF">GX355_11060</name>
</gene>
<name>A0A7X8C5J7_9LACT</name>
<dbReference type="Proteomes" id="UP000541058">
    <property type="component" value="Unassembled WGS sequence"/>
</dbReference>
<dbReference type="RefSeq" id="WP_276649893.1">
    <property type="nucleotide sequence ID" value="NZ_JAAYSM010000395.1"/>
</dbReference>
<accession>A0A7X8C5J7</accession>
<proteinExistence type="predicted"/>
<reference evidence="1 2" key="1">
    <citation type="journal article" date="2020" name="Biotechnol. Biofuels">
        <title>New insights from the biogas microbiome by comprehensive genome-resolved metagenomics of nearly 1600 species originating from multiple anaerobic digesters.</title>
        <authorList>
            <person name="Campanaro S."/>
            <person name="Treu L."/>
            <person name="Rodriguez-R L.M."/>
            <person name="Kovalovszki A."/>
            <person name="Ziels R.M."/>
            <person name="Maus I."/>
            <person name="Zhu X."/>
            <person name="Kougias P.G."/>
            <person name="Basile A."/>
            <person name="Luo G."/>
            <person name="Schluter A."/>
            <person name="Konstantinidis K.T."/>
            <person name="Angelidaki I."/>
        </authorList>
    </citation>
    <scope>NUCLEOTIDE SEQUENCE [LARGE SCALE GENOMIC DNA]</scope>
    <source>
        <strain evidence="1">AS23ysBPME_34</strain>
    </source>
</reference>
<organism evidence="1 2">
    <name type="scientific">Globicatella sulfidifaciens</name>
    <dbReference type="NCBI Taxonomy" id="136093"/>
    <lineage>
        <taxon>Bacteria</taxon>
        <taxon>Bacillati</taxon>
        <taxon>Bacillota</taxon>
        <taxon>Bacilli</taxon>
        <taxon>Lactobacillales</taxon>
        <taxon>Aerococcaceae</taxon>
        <taxon>Globicatella</taxon>
    </lineage>
</organism>
<evidence type="ECO:0000313" key="2">
    <source>
        <dbReference type="Proteomes" id="UP000541058"/>
    </source>
</evidence>